<dbReference type="Gramene" id="Psat06G0351200-T1">
    <property type="protein sequence ID" value="KAI5397717.1"/>
    <property type="gene ID" value="KIW84_063512"/>
</dbReference>
<dbReference type="InterPro" id="IPR025398">
    <property type="entry name" value="DUF4371"/>
</dbReference>
<sequence>MRRFCSSWFNEFGNWLEYSIEKYAAFCLCCYLFRPDFGKQSGGDTFVTEGFTSWNKKAKLASHVGGPNYAHNIARKKYEDLMSQNQHIEVVISKQTRNLYRRWLMASLDCLLYLLKQGLAFRGHDESIESSNQGNFLKMLRWYADKKRK</sequence>
<organism evidence="2 3">
    <name type="scientific">Pisum sativum</name>
    <name type="common">Garden pea</name>
    <name type="synonym">Lathyrus oleraceus</name>
    <dbReference type="NCBI Taxonomy" id="3888"/>
    <lineage>
        <taxon>Eukaryota</taxon>
        <taxon>Viridiplantae</taxon>
        <taxon>Streptophyta</taxon>
        <taxon>Embryophyta</taxon>
        <taxon>Tracheophyta</taxon>
        <taxon>Spermatophyta</taxon>
        <taxon>Magnoliopsida</taxon>
        <taxon>eudicotyledons</taxon>
        <taxon>Gunneridae</taxon>
        <taxon>Pentapetalae</taxon>
        <taxon>rosids</taxon>
        <taxon>fabids</taxon>
        <taxon>Fabales</taxon>
        <taxon>Fabaceae</taxon>
        <taxon>Papilionoideae</taxon>
        <taxon>50 kb inversion clade</taxon>
        <taxon>NPAAA clade</taxon>
        <taxon>Hologalegina</taxon>
        <taxon>IRL clade</taxon>
        <taxon>Fabeae</taxon>
        <taxon>Lathyrus</taxon>
    </lineage>
</organism>
<evidence type="ECO:0000259" key="1">
    <source>
        <dbReference type="SMART" id="SM00597"/>
    </source>
</evidence>
<accession>A0A9D5A4Y7</accession>
<dbReference type="Pfam" id="PF14291">
    <property type="entry name" value="DUF4371"/>
    <property type="match status" value="1"/>
</dbReference>
<dbReference type="Proteomes" id="UP001058974">
    <property type="component" value="Chromosome 6"/>
</dbReference>
<evidence type="ECO:0000313" key="2">
    <source>
        <dbReference type="EMBL" id="KAI5397717.1"/>
    </source>
</evidence>
<name>A0A9D5A4Y7_PEA</name>
<dbReference type="PANTHER" id="PTHR45749:SF34">
    <property type="entry name" value="ZINC FINGER MYM-TYPE PROTEIN 1-LIKE"/>
    <property type="match status" value="1"/>
</dbReference>
<proteinExistence type="predicted"/>
<evidence type="ECO:0000313" key="3">
    <source>
        <dbReference type="Proteomes" id="UP001058974"/>
    </source>
</evidence>
<dbReference type="PANTHER" id="PTHR45749">
    <property type="match status" value="1"/>
</dbReference>
<comment type="caution">
    <text evidence="2">The sequence shown here is derived from an EMBL/GenBank/DDBJ whole genome shotgun (WGS) entry which is preliminary data.</text>
</comment>
<keyword evidence="3" id="KW-1185">Reference proteome</keyword>
<reference evidence="2 3" key="1">
    <citation type="journal article" date="2022" name="Nat. Genet.">
        <title>Improved pea reference genome and pan-genome highlight genomic features and evolutionary characteristics.</title>
        <authorList>
            <person name="Yang T."/>
            <person name="Liu R."/>
            <person name="Luo Y."/>
            <person name="Hu S."/>
            <person name="Wang D."/>
            <person name="Wang C."/>
            <person name="Pandey M.K."/>
            <person name="Ge S."/>
            <person name="Xu Q."/>
            <person name="Li N."/>
            <person name="Li G."/>
            <person name="Huang Y."/>
            <person name="Saxena R.K."/>
            <person name="Ji Y."/>
            <person name="Li M."/>
            <person name="Yan X."/>
            <person name="He Y."/>
            <person name="Liu Y."/>
            <person name="Wang X."/>
            <person name="Xiang C."/>
            <person name="Varshney R.K."/>
            <person name="Ding H."/>
            <person name="Gao S."/>
            <person name="Zong X."/>
        </authorList>
    </citation>
    <scope>NUCLEOTIDE SEQUENCE [LARGE SCALE GENOMIC DNA]</scope>
    <source>
        <strain evidence="2 3">cv. Zhongwan 6</strain>
    </source>
</reference>
<gene>
    <name evidence="2" type="ORF">KIW84_063512</name>
</gene>
<dbReference type="AlphaFoldDB" id="A0A9D5A4Y7"/>
<dbReference type="InterPro" id="IPR006580">
    <property type="entry name" value="Znf_TTF"/>
</dbReference>
<dbReference type="SMART" id="SM00597">
    <property type="entry name" value="ZnF_TTF"/>
    <property type="match status" value="1"/>
</dbReference>
<protein>
    <recommendedName>
        <fullName evidence="1">TTF-type domain-containing protein</fullName>
    </recommendedName>
</protein>
<feature type="domain" description="TTF-type" evidence="1">
    <location>
        <begin position="2"/>
        <end position="94"/>
    </location>
</feature>
<dbReference type="EMBL" id="JAMSHJ010000006">
    <property type="protein sequence ID" value="KAI5397717.1"/>
    <property type="molecule type" value="Genomic_DNA"/>
</dbReference>